<feature type="region of interest" description="Disordered" evidence="1">
    <location>
        <begin position="21"/>
        <end position="50"/>
    </location>
</feature>
<dbReference type="Proteomes" id="UP001382904">
    <property type="component" value="Unassembled WGS sequence"/>
</dbReference>
<proteinExistence type="predicted"/>
<protein>
    <submittedName>
        <fullName evidence="2">Uncharacterized protein</fullName>
    </submittedName>
</protein>
<reference evidence="2 3" key="1">
    <citation type="submission" date="2024-03" db="EMBL/GenBank/DDBJ databases">
        <title>Novel Streptomyces species of biotechnological and ecological value are a feature of Machair soil.</title>
        <authorList>
            <person name="Prole J.R."/>
            <person name="Goodfellow M."/>
            <person name="Allenby N."/>
            <person name="Ward A.C."/>
        </authorList>
    </citation>
    <scope>NUCLEOTIDE SEQUENCE [LARGE SCALE GENOMIC DNA]</scope>
    <source>
        <strain evidence="2 3">MS1.HAVA.3</strain>
    </source>
</reference>
<name>A0ABU8UF95_9ACTN</name>
<gene>
    <name evidence="2" type="ORF">WKI68_40420</name>
</gene>
<keyword evidence="3" id="KW-1185">Reference proteome</keyword>
<sequence length="50" mass="5630">MRRINAKRVLVGEPLDTARLGETLLPKDSPCRSSAVTRSPRWPTPPRRSC</sequence>
<organism evidence="2 3">
    <name type="scientific">Streptomyces caledonius</name>
    <dbReference type="NCBI Taxonomy" id="3134107"/>
    <lineage>
        <taxon>Bacteria</taxon>
        <taxon>Bacillati</taxon>
        <taxon>Actinomycetota</taxon>
        <taxon>Actinomycetes</taxon>
        <taxon>Kitasatosporales</taxon>
        <taxon>Streptomycetaceae</taxon>
        <taxon>Streptomyces</taxon>
    </lineage>
</organism>
<evidence type="ECO:0000256" key="1">
    <source>
        <dbReference type="SAM" id="MobiDB-lite"/>
    </source>
</evidence>
<evidence type="ECO:0000313" key="3">
    <source>
        <dbReference type="Proteomes" id="UP001382904"/>
    </source>
</evidence>
<evidence type="ECO:0000313" key="2">
    <source>
        <dbReference type="EMBL" id="MEJ8645788.1"/>
    </source>
</evidence>
<dbReference type="EMBL" id="JBBKAM010000004">
    <property type="protein sequence ID" value="MEJ8645788.1"/>
    <property type="molecule type" value="Genomic_DNA"/>
</dbReference>
<comment type="caution">
    <text evidence="2">The sequence shown here is derived from an EMBL/GenBank/DDBJ whole genome shotgun (WGS) entry which is preliminary data.</text>
</comment>
<accession>A0ABU8UF95</accession>